<dbReference type="GO" id="GO:0004674">
    <property type="term" value="F:protein serine/threonine kinase activity"/>
    <property type="evidence" value="ECO:0007669"/>
    <property type="project" value="UniProtKB-KW"/>
</dbReference>
<dbReference type="Pfam" id="PF13947">
    <property type="entry name" value="GUB_WAK_bind"/>
    <property type="match status" value="1"/>
</dbReference>
<dbReference type="OMA" id="TEENEIC"/>
<evidence type="ECO:0000256" key="11">
    <source>
        <dbReference type="ARBA" id="ARBA00023136"/>
    </source>
</evidence>
<evidence type="ECO:0000256" key="2">
    <source>
        <dbReference type="ARBA" id="ARBA00012513"/>
    </source>
</evidence>
<dbReference type="FunFam" id="1.10.510.10:FF:001023">
    <property type="entry name" value="Os07g0541700 protein"/>
    <property type="match status" value="1"/>
</dbReference>
<evidence type="ECO:0000256" key="4">
    <source>
        <dbReference type="ARBA" id="ARBA00022679"/>
    </source>
</evidence>
<dbReference type="GO" id="GO:0030247">
    <property type="term" value="F:polysaccharide binding"/>
    <property type="evidence" value="ECO:0007669"/>
    <property type="project" value="InterPro"/>
</dbReference>
<keyword evidence="20" id="KW-1185">Reference proteome</keyword>
<evidence type="ECO:0000256" key="3">
    <source>
        <dbReference type="ARBA" id="ARBA00022527"/>
    </source>
</evidence>
<keyword evidence="10 17" id="KW-1133">Transmembrane helix</keyword>
<evidence type="ECO:0000256" key="17">
    <source>
        <dbReference type="SAM" id="Phobius"/>
    </source>
</evidence>
<name>A0A803L506_CHEQI</name>
<keyword evidence="3" id="KW-0723">Serine/threonine-protein kinase</keyword>
<dbReference type="InterPro" id="IPR025287">
    <property type="entry name" value="WAK_GUB"/>
</dbReference>
<dbReference type="InterPro" id="IPR000719">
    <property type="entry name" value="Prot_kinase_dom"/>
</dbReference>
<dbReference type="SMART" id="SM00220">
    <property type="entry name" value="S_TKc"/>
    <property type="match status" value="2"/>
</dbReference>
<dbReference type="Gene3D" id="3.30.200.20">
    <property type="entry name" value="Phosphorylase Kinase, domain 1"/>
    <property type="match status" value="1"/>
</dbReference>
<dbReference type="FunFam" id="1.10.510.10:FF:000590">
    <property type="entry name" value="PR5-like receptor kinase"/>
    <property type="match status" value="1"/>
</dbReference>
<evidence type="ECO:0000256" key="14">
    <source>
        <dbReference type="ARBA" id="ARBA00048679"/>
    </source>
</evidence>
<dbReference type="SUPFAM" id="SSF56112">
    <property type="entry name" value="Protein kinase-like (PK-like)"/>
    <property type="match status" value="2"/>
</dbReference>
<sequence>MAVIKIDYSHRMARSVVALPASSVGLLLQLHVIVSPDITSSLLGAPTMMCTNGSALLLSVAPLSNCESANYTAACNIPYSCGQIQNVGYPFWGGERPNFCGVSEFKLTCNGFTDNTSSFTTMNAFQYAYIGLSVLDINTSLHTITISSSILYDKCYLRNISSSIAFLPTLKLNQNIDYRNISLFYGCNSSCDSRNDSKTFSCSNEDGFNGTAYYFDNASEITRFNNSSCSCRDNLTLPVDNKAVDELRRSTDASLHSVLNKWSIFNFKYTVNVTACSECEESGGSCGSSEDPFSDQFGCYCPDGPHPLTCSESGGRRNLIFGSGRRRNLILGSGIAGSVLVVMMLLAVAIFAKKRRKTSKFSFLWSRRTIGNQNVAAFLQSYGSLAPKRYTYADIKKVTNSFKDKLGEGGYESVYKGRLHNGRFVAVKKLKVLKGNKRALVFEFMPNGSLEKFMYGKEIRQPLQWETMFNIAIGIARGLDYLHRGCNTRILHFDIKPHNILLDEFHPKISDFGLARLCPPKKSLISMSEARGTIGYIAPEVFCRNLGGASHKSDVYSYGMMLKTYRFEPVQEAAVDGIEDNDINELERKMILVGLWCIQTYPSNRPPMNRVVEMLEGPFELLHDRSMVGEVRGGNNSQEFKIDHSHQMARSAAALPGSSVELLLQCHLQGASRTIFPPSLKPASGYTDIILFYGCTSDCYNRYYSKTFSCSNGDGTNGTAYYFGNTSSSSRMASSCSCYNSVTFLVDKRVVDDLSHSTDASLLNVLNKWTAIKMEYKANFSACSKCQESGGRCGSDPSSDQFVCYCRDGPDQPLVYSEPVASLLPSASKPGAAASLVGTMMLVALIICVYKRRKTSKFSFLWSRRTIGDQNVAFSDKLGEGGFGSVYKGRLQNGRFVAVKKLKVLKGDGKDFINEFIYGKEIRQSLQWETVFNIAIGIARGLDYLHRGCNIQILLFDIKPHNILLDAEFRPKISDFGVARFCPPQNSMISMSEARRTIGYIAPEVFCRNFGGISHKSDVYSYGMMLIDLVCGRNNPTNEVQYSSELYFPEWIYNGLEPMEKAAIDEVMGDGKKELERKMILVSLWCIQPYPSNRPPMNRVVEMLEGPFESLQMPPKPHSPLHSGSVFDASLMSTA</sequence>
<dbReference type="PROSITE" id="PS50011">
    <property type="entry name" value="PROTEIN_KINASE_DOM"/>
    <property type="match status" value="2"/>
</dbReference>
<feature type="transmembrane region" description="Helical" evidence="17">
    <location>
        <begin position="329"/>
        <end position="352"/>
    </location>
</feature>
<feature type="domain" description="Protein kinase" evidence="18">
    <location>
        <begin position="325"/>
        <end position="620"/>
    </location>
</feature>
<dbReference type="InterPro" id="IPR032872">
    <property type="entry name" value="WAK_assoc_C"/>
</dbReference>
<dbReference type="PANTHER" id="PTHR27009">
    <property type="entry name" value="RUST RESISTANCE KINASE LR10-RELATED"/>
    <property type="match status" value="1"/>
</dbReference>
<dbReference type="PROSITE" id="PS00107">
    <property type="entry name" value="PROTEIN_KINASE_ATP"/>
    <property type="match status" value="1"/>
</dbReference>
<dbReference type="InterPro" id="IPR008271">
    <property type="entry name" value="Ser/Thr_kinase_AS"/>
</dbReference>
<reference evidence="19" key="1">
    <citation type="journal article" date="2017" name="Nature">
        <title>The genome of Chenopodium quinoa.</title>
        <authorList>
            <person name="Jarvis D.E."/>
            <person name="Ho Y.S."/>
            <person name="Lightfoot D.J."/>
            <person name="Schmoeckel S.M."/>
            <person name="Li B."/>
            <person name="Borm T.J.A."/>
            <person name="Ohyanagi H."/>
            <person name="Mineta K."/>
            <person name="Michell C.T."/>
            <person name="Saber N."/>
            <person name="Kharbatia N.M."/>
            <person name="Rupper R.R."/>
            <person name="Sharp A.R."/>
            <person name="Dally N."/>
            <person name="Boughton B.A."/>
            <person name="Woo Y.H."/>
            <person name="Gao G."/>
            <person name="Schijlen E.G.W.M."/>
            <person name="Guo X."/>
            <person name="Momin A.A."/>
            <person name="Negrao S."/>
            <person name="Al-Babili S."/>
            <person name="Gehring C."/>
            <person name="Roessner U."/>
            <person name="Jung C."/>
            <person name="Murphy K."/>
            <person name="Arold S.T."/>
            <person name="Gojobori T."/>
            <person name="van der Linden C.G."/>
            <person name="van Loo E.N."/>
            <person name="Jellen E.N."/>
            <person name="Maughan P.J."/>
            <person name="Tester M."/>
        </authorList>
    </citation>
    <scope>NUCLEOTIDE SEQUENCE [LARGE SCALE GENOMIC DNA]</scope>
    <source>
        <strain evidence="19">cv. PI 614886</strain>
    </source>
</reference>
<evidence type="ECO:0000256" key="8">
    <source>
        <dbReference type="ARBA" id="ARBA00022777"/>
    </source>
</evidence>
<evidence type="ECO:0000313" key="20">
    <source>
        <dbReference type="Proteomes" id="UP000596660"/>
    </source>
</evidence>
<dbReference type="InterPro" id="IPR011009">
    <property type="entry name" value="Kinase-like_dom_sf"/>
</dbReference>
<evidence type="ECO:0000256" key="7">
    <source>
        <dbReference type="ARBA" id="ARBA00022741"/>
    </source>
</evidence>
<evidence type="ECO:0000256" key="5">
    <source>
        <dbReference type="ARBA" id="ARBA00022692"/>
    </source>
</evidence>
<dbReference type="Pfam" id="PF14380">
    <property type="entry name" value="WAK_assoc"/>
    <property type="match status" value="2"/>
</dbReference>
<dbReference type="InterPro" id="IPR017441">
    <property type="entry name" value="Protein_kinase_ATP_BS"/>
</dbReference>
<accession>A0A803L506</accession>
<evidence type="ECO:0000256" key="16">
    <source>
        <dbReference type="SAM" id="MobiDB-lite"/>
    </source>
</evidence>
<keyword evidence="12" id="KW-0325">Glycoprotein</keyword>
<keyword evidence="5 17" id="KW-0812">Transmembrane</keyword>
<protein>
    <recommendedName>
        <fullName evidence="2">non-specific serine/threonine protein kinase</fullName>
        <ecNumber evidence="2">2.7.11.1</ecNumber>
    </recommendedName>
</protein>
<reference evidence="19" key="2">
    <citation type="submission" date="2021-03" db="UniProtKB">
        <authorList>
            <consortium name="EnsemblPlants"/>
        </authorList>
    </citation>
    <scope>IDENTIFICATION</scope>
</reference>
<keyword evidence="11 17" id="KW-0472">Membrane</keyword>
<evidence type="ECO:0000256" key="9">
    <source>
        <dbReference type="ARBA" id="ARBA00022840"/>
    </source>
</evidence>
<evidence type="ECO:0000256" key="12">
    <source>
        <dbReference type="ARBA" id="ARBA00023180"/>
    </source>
</evidence>
<feature type="transmembrane region" description="Helical" evidence="17">
    <location>
        <begin position="832"/>
        <end position="850"/>
    </location>
</feature>
<evidence type="ECO:0000256" key="10">
    <source>
        <dbReference type="ARBA" id="ARBA00022989"/>
    </source>
</evidence>
<feature type="binding site" evidence="15">
    <location>
        <position position="901"/>
    </location>
    <ligand>
        <name>ATP</name>
        <dbReference type="ChEBI" id="CHEBI:30616"/>
    </ligand>
</feature>
<feature type="domain" description="Protein kinase" evidence="18">
    <location>
        <begin position="872"/>
        <end position="1109"/>
    </location>
</feature>
<proteinExistence type="predicted"/>
<dbReference type="GO" id="GO:0005524">
    <property type="term" value="F:ATP binding"/>
    <property type="evidence" value="ECO:0007669"/>
    <property type="project" value="UniProtKB-UniRule"/>
</dbReference>
<evidence type="ECO:0000256" key="15">
    <source>
        <dbReference type="PROSITE-ProRule" id="PRU10141"/>
    </source>
</evidence>
<dbReference type="GO" id="GO:0016020">
    <property type="term" value="C:membrane"/>
    <property type="evidence" value="ECO:0007669"/>
    <property type="project" value="UniProtKB-SubCell"/>
</dbReference>
<dbReference type="Pfam" id="PF00069">
    <property type="entry name" value="Pkinase"/>
    <property type="match status" value="2"/>
</dbReference>
<evidence type="ECO:0000259" key="18">
    <source>
        <dbReference type="PROSITE" id="PS50011"/>
    </source>
</evidence>
<comment type="catalytic activity">
    <reaction evidence="13">
        <text>L-threonyl-[protein] + ATP = O-phospho-L-threonyl-[protein] + ADP + H(+)</text>
        <dbReference type="Rhea" id="RHEA:46608"/>
        <dbReference type="Rhea" id="RHEA-COMP:11060"/>
        <dbReference type="Rhea" id="RHEA-COMP:11605"/>
        <dbReference type="ChEBI" id="CHEBI:15378"/>
        <dbReference type="ChEBI" id="CHEBI:30013"/>
        <dbReference type="ChEBI" id="CHEBI:30616"/>
        <dbReference type="ChEBI" id="CHEBI:61977"/>
        <dbReference type="ChEBI" id="CHEBI:456216"/>
        <dbReference type="EC" id="2.7.11.1"/>
    </reaction>
</comment>
<keyword evidence="4" id="KW-0808">Transferase</keyword>
<comment type="subcellular location">
    <subcellularLocation>
        <location evidence="1">Membrane</location>
        <topology evidence="1">Single-pass type I membrane protein</topology>
    </subcellularLocation>
</comment>
<evidence type="ECO:0000256" key="6">
    <source>
        <dbReference type="ARBA" id="ARBA00022729"/>
    </source>
</evidence>
<feature type="region of interest" description="Disordered" evidence="16">
    <location>
        <begin position="1112"/>
        <end position="1135"/>
    </location>
</feature>
<organism evidence="19 20">
    <name type="scientific">Chenopodium quinoa</name>
    <name type="common">Quinoa</name>
    <dbReference type="NCBI Taxonomy" id="63459"/>
    <lineage>
        <taxon>Eukaryota</taxon>
        <taxon>Viridiplantae</taxon>
        <taxon>Streptophyta</taxon>
        <taxon>Embryophyta</taxon>
        <taxon>Tracheophyta</taxon>
        <taxon>Spermatophyta</taxon>
        <taxon>Magnoliopsida</taxon>
        <taxon>eudicotyledons</taxon>
        <taxon>Gunneridae</taxon>
        <taxon>Pentapetalae</taxon>
        <taxon>Caryophyllales</taxon>
        <taxon>Chenopodiaceae</taxon>
        <taxon>Chenopodioideae</taxon>
        <taxon>Atripliceae</taxon>
        <taxon>Chenopodium</taxon>
    </lineage>
</organism>
<keyword evidence="8" id="KW-0418">Kinase</keyword>
<evidence type="ECO:0000256" key="1">
    <source>
        <dbReference type="ARBA" id="ARBA00004479"/>
    </source>
</evidence>
<dbReference type="Gramene" id="AUR62006945-RA">
    <property type="protein sequence ID" value="AUR62006945-RA:cds"/>
    <property type="gene ID" value="AUR62006945"/>
</dbReference>
<keyword evidence="6" id="KW-0732">Signal</keyword>
<comment type="catalytic activity">
    <reaction evidence="14">
        <text>L-seryl-[protein] + ATP = O-phospho-L-seryl-[protein] + ADP + H(+)</text>
        <dbReference type="Rhea" id="RHEA:17989"/>
        <dbReference type="Rhea" id="RHEA-COMP:9863"/>
        <dbReference type="Rhea" id="RHEA-COMP:11604"/>
        <dbReference type="ChEBI" id="CHEBI:15378"/>
        <dbReference type="ChEBI" id="CHEBI:29999"/>
        <dbReference type="ChEBI" id="CHEBI:30616"/>
        <dbReference type="ChEBI" id="CHEBI:83421"/>
        <dbReference type="ChEBI" id="CHEBI:456216"/>
        <dbReference type="EC" id="2.7.11.1"/>
    </reaction>
</comment>
<dbReference type="Gene3D" id="1.10.510.10">
    <property type="entry name" value="Transferase(Phosphotransferase) domain 1"/>
    <property type="match status" value="3"/>
</dbReference>
<evidence type="ECO:0000256" key="13">
    <source>
        <dbReference type="ARBA" id="ARBA00047899"/>
    </source>
</evidence>
<dbReference type="EC" id="2.7.11.1" evidence="2"/>
<keyword evidence="7 15" id="KW-0547">Nucleotide-binding</keyword>
<dbReference type="EnsemblPlants" id="AUR62006945-RA">
    <property type="protein sequence ID" value="AUR62006945-RA:cds"/>
    <property type="gene ID" value="AUR62006945"/>
</dbReference>
<dbReference type="AlphaFoldDB" id="A0A803L506"/>
<evidence type="ECO:0000313" key="19">
    <source>
        <dbReference type="EnsemblPlants" id="AUR62006945-RA:cds"/>
    </source>
</evidence>
<dbReference type="InterPro" id="IPR045874">
    <property type="entry name" value="LRK10/LRL21-25-like"/>
</dbReference>
<dbReference type="PROSITE" id="PS00108">
    <property type="entry name" value="PROTEIN_KINASE_ST"/>
    <property type="match status" value="1"/>
</dbReference>
<dbReference type="Proteomes" id="UP000596660">
    <property type="component" value="Unplaced"/>
</dbReference>
<keyword evidence="9 15" id="KW-0067">ATP-binding</keyword>